<dbReference type="InterPro" id="IPR002758">
    <property type="entry name" value="Cation_antiport_E"/>
</dbReference>
<comment type="similarity">
    <text evidence="2">Belongs to the CPA3 antiporters (TC 2.A.63) subunit E family.</text>
</comment>
<accession>A0ABV7B704</accession>
<evidence type="ECO:0000256" key="6">
    <source>
        <dbReference type="ARBA" id="ARBA00023136"/>
    </source>
</evidence>
<name>A0ABV7B704_9GAMM</name>
<keyword evidence="5 7" id="KW-1133">Transmembrane helix</keyword>
<dbReference type="PANTHER" id="PTHR34584">
    <property type="entry name" value="NA(+)/H(+) ANTIPORTER SUBUNIT E1"/>
    <property type="match status" value="1"/>
</dbReference>
<evidence type="ECO:0000313" key="9">
    <source>
        <dbReference type="Proteomes" id="UP001595386"/>
    </source>
</evidence>
<organism evidence="8 9">
    <name type="scientific">Halomonas tibetensis</name>
    <dbReference type="NCBI Taxonomy" id="2259590"/>
    <lineage>
        <taxon>Bacteria</taxon>
        <taxon>Pseudomonadati</taxon>
        <taxon>Pseudomonadota</taxon>
        <taxon>Gammaproteobacteria</taxon>
        <taxon>Oceanospirillales</taxon>
        <taxon>Halomonadaceae</taxon>
        <taxon>Halomonas</taxon>
    </lineage>
</organism>
<gene>
    <name evidence="8" type="ORF">ACFODV_12475</name>
</gene>
<protein>
    <submittedName>
        <fullName evidence="8">Na+/H+ antiporter subunit E</fullName>
    </submittedName>
</protein>
<comment type="subcellular location">
    <subcellularLocation>
        <location evidence="1">Cell membrane</location>
        <topology evidence="1">Multi-pass membrane protein</topology>
    </subcellularLocation>
</comment>
<evidence type="ECO:0000256" key="1">
    <source>
        <dbReference type="ARBA" id="ARBA00004651"/>
    </source>
</evidence>
<proteinExistence type="inferred from homology"/>
<comment type="caution">
    <text evidence="8">The sequence shown here is derived from an EMBL/GenBank/DDBJ whole genome shotgun (WGS) entry which is preliminary data.</text>
</comment>
<evidence type="ECO:0000256" key="4">
    <source>
        <dbReference type="ARBA" id="ARBA00022692"/>
    </source>
</evidence>
<keyword evidence="4 7" id="KW-0812">Transmembrane</keyword>
<evidence type="ECO:0000313" key="8">
    <source>
        <dbReference type="EMBL" id="MFC2992849.1"/>
    </source>
</evidence>
<dbReference type="Pfam" id="PF01899">
    <property type="entry name" value="MNHE"/>
    <property type="match status" value="1"/>
</dbReference>
<reference evidence="9" key="1">
    <citation type="journal article" date="2019" name="Int. J. Syst. Evol. Microbiol.">
        <title>The Global Catalogue of Microorganisms (GCM) 10K type strain sequencing project: providing services to taxonomists for standard genome sequencing and annotation.</title>
        <authorList>
            <consortium name="The Broad Institute Genomics Platform"/>
            <consortium name="The Broad Institute Genome Sequencing Center for Infectious Disease"/>
            <person name="Wu L."/>
            <person name="Ma J."/>
        </authorList>
    </citation>
    <scope>NUCLEOTIDE SEQUENCE [LARGE SCALE GENOMIC DNA]</scope>
    <source>
        <strain evidence="9">KCTC 52660</strain>
    </source>
</reference>
<evidence type="ECO:0000256" key="3">
    <source>
        <dbReference type="ARBA" id="ARBA00022475"/>
    </source>
</evidence>
<keyword evidence="3" id="KW-1003">Cell membrane</keyword>
<evidence type="ECO:0000256" key="5">
    <source>
        <dbReference type="ARBA" id="ARBA00022989"/>
    </source>
</evidence>
<sequence length="161" mass="17762">MVARLARRLVLLTLLWWVVSGGGGAWTWGLPVILVTALAMPNSRAVRLRPLAFLAFLPLALWLTLRGGLKVAIMACRPRLDPDTRIINHVWSHLPEGPGRLFMASLINLLPGTLTLGLTPDTLQVHVLQMDASTRPGLDRLEARVARLFSHDISPEDKEPS</sequence>
<feature type="transmembrane region" description="Helical" evidence="7">
    <location>
        <begin position="51"/>
        <end position="69"/>
    </location>
</feature>
<keyword evidence="9" id="KW-1185">Reference proteome</keyword>
<dbReference type="Proteomes" id="UP001595386">
    <property type="component" value="Unassembled WGS sequence"/>
</dbReference>
<dbReference type="RefSeq" id="WP_379759917.1">
    <property type="nucleotide sequence ID" value="NZ_JBHRSQ010000016.1"/>
</dbReference>
<dbReference type="PANTHER" id="PTHR34584:SF1">
    <property type="entry name" value="NA(+)_H(+) ANTIPORTER SUBUNIT E1"/>
    <property type="match status" value="1"/>
</dbReference>
<evidence type="ECO:0000256" key="2">
    <source>
        <dbReference type="ARBA" id="ARBA00006228"/>
    </source>
</evidence>
<dbReference type="EMBL" id="JBHRSQ010000016">
    <property type="protein sequence ID" value="MFC2992849.1"/>
    <property type="molecule type" value="Genomic_DNA"/>
</dbReference>
<keyword evidence="6 7" id="KW-0472">Membrane</keyword>
<evidence type="ECO:0000256" key="7">
    <source>
        <dbReference type="SAM" id="Phobius"/>
    </source>
</evidence>